<name>A0ABQ7HAK3_DUNSA</name>
<comment type="caution">
    <text evidence="1">The sequence shown here is derived from an EMBL/GenBank/DDBJ whole genome shotgun (WGS) entry which is preliminary data.</text>
</comment>
<evidence type="ECO:0008006" key="3">
    <source>
        <dbReference type="Google" id="ProtNLM"/>
    </source>
</evidence>
<evidence type="ECO:0000313" key="2">
    <source>
        <dbReference type="Proteomes" id="UP000815325"/>
    </source>
</evidence>
<sequence length="175" mass="19619">MHANPVDKKACWVFPVIRSLPAAPNKPEAVASQQISDCILFARQSMQGMTGYPTWVSWERPSIVPFPVYATASYFSAQKHTKLHLHIAYADVAAPVHTAAPPHYIAHNTCCTLCTLCAEFPPTSQRRTCFRDQQLVSLSRHTKSESLVHVDWVVKSFCKPCKLMSRPMLVHETKG</sequence>
<protein>
    <recommendedName>
        <fullName evidence="3">Encoded protein</fullName>
    </recommendedName>
</protein>
<organism evidence="1 2">
    <name type="scientific">Dunaliella salina</name>
    <name type="common">Green alga</name>
    <name type="synonym">Protococcus salinus</name>
    <dbReference type="NCBI Taxonomy" id="3046"/>
    <lineage>
        <taxon>Eukaryota</taxon>
        <taxon>Viridiplantae</taxon>
        <taxon>Chlorophyta</taxon>
        <taxon>core chlorophytes</taxon>
        <taxon>Chlorophyceae</taxon>
        <taxon>CS clade</taxon>
        <taxon>Chlamydomonadales</taxon>
        <taxon>Dunaliellaceae</taxon>
        <taxon>Dunaliella</taxon>
    </lineage>
</organism>
<keyword evidence="2" id="KW-1185">Reference proteome</keyword>
<accession>A0ABQ7HAK3</accession>
<reference evidence="1" key="1">
    <citation type="submission" date="2017-08" db="EMBL/GenBank/DDBJ databases">
        <authorList>
            <person name="Polle J.E."/>
            <person name="Barry K."/>
            <person name="Cushman J."/>
            <person name="Schmutz J."/>
            <person name="Tran D."/>
            <person name="Hathwaick L.T."/>
            <person name="Yim W.C."/>
            <person name="Jenkins J."/>
            <person name="Mckie-Krisberg Z.M."/>
            <person name="Prochnik S."/>
            <person name="Lindquist E."/>
            <person name="Dockter R.B."/>
            <person name="Adam C."/>
            <person name="Molina H."/>
            <person name="Bunkerborg J."/>
            <person name="Jin E."/>
            <person name="Buchheim M."/>
            <person name="Magnuson J."/>
        </authorList>
    </citation>
    <scope>NUCLEOTIDE SEQUENCE</scope>
    <source>
        <strain evidence="1">CCAP 19/18</strain>
    </source>
</reference>
<evidence type="ECO:0000313" key="1">
    <source>
        <dbReference type="EMBL" id="KAF5843884.1"/>
    </source>
</evidence>
<dbReference type="Proteomes" id="UP000815325">
    <property type="component" value="Unassembled WGS sequence"/>
</dbReference>
<gene>
    <name evidence="1" type="ORF">DUNSADRAFT_6</name>
</gene>
<dbReference type="EMBL" id="MU069436">
    <property type="protein sequence ID" value="KAF5843884.1"/>
    <property type="molecule type" value="Genomic_DNA"/>
</dbReference>
<proteinExistence type="predicted"/>